<dbReference type="Proteomes" id="UP000241193">
    <property type="component" value="Unassembled WGS sequence"/>
</dbReference>
<dbReference type="RefSeq" id="WP_107493730.1">
    <property type="nucleotide sequence ID" value="NZ_PZKC01000008.1"/>
</dbReference>
<dbReference type="CDD" id="cd03527">
    <property type="entry name" value="RuBisCO_small"/>
    <property type="match status" value="1"/>
</dbReference>
<reference evidence="5 6" key="2">
    <citation type="submission" date="2018-04" db="EMBL/GenBank/DDBJ databases">
        <title>Thauera lacus sp. nov., isolated from an saline lake in Inner Mongolia, China.</title>
        <authorList>
            <person name="Liang Q.-Y."/>
        </authorList>
    </citation>
    <scope>NUCLEOTIDE SEQUENCE [LARGE SCALE GENOMIC DNA]</scope>
    <source>
        <strain evidence="5 6">D20</strain>
    </source>
</reference>
<protein>
    <recommendedName>
        <fullName evidence="3">Ribulose bisphosphate carboxylase small subunit</fullName>
        <shortName evidence="3">RuBisCO small subunit</shortName>
    </recommendedName>
</protein>
<evidence type="ECO:0000256" key="1">
    <source>
        <dbReference type="ARBA" id="ARBA00022567"/>
    </source>
</evidence>
<accession>A0A2T4IE80</accession>
<dbReference type="AlphaFoldDB" id="A0A2T4IE80"/>
<dbReference type="OrthoDB" id="9788955at2"/>
<dbReference type="PANTHER" id="PTHR31262">
    <property type="entry name" value="RIBULOSE BISPHOSPHATE CARBOXYLASE SMALL CHAIN 1, CHLOROPLASTIC"/>
    <property type="match status" value="1"/>
</dbReference>
<organism evidence="5 6">
    <name type="scientific">Pseudothauera lacus</name>
    <dbReference type="NCBI Taxonomy" id="2136175"/>
    <lineage>
        <taxon>Bacteria</taxon>
        <taxon>Pseudomonadati</taxon>
        <taxon>Pseudomonadota</taxon>
        <taxon>Betaproteobacteria</taxon>
        <taxon>Rhodocyclales</taxon>
        <taxon>Zoogloeaceae</taxon>
        <taxon>Pseudothauera</taxon>
    </lineage>
</organism>
<dbReference type="HAMAP" id="MF_00859">
    <property type="entry name" value="RuBisCO_S_bact"/>
    <property type="match status" value="1"/>
</dbReference>
<sequence>MSEVQDYPSRLGDPASRRFETFSYLPPMSEEALRSQVAWIIERGWNPAVEHCEPENAMHHYWYMWKLPLFGETDVDRILDECRRCRDANPGHLVKLIGYDNQRQTQGTAMLIYRPQD</sequence>
<keyword evidence="6" id="KW-1185">Reference proteome</keyword>
<evidence type="ECO:0000313" key="5">
    <source>
        <dbReference type="EMBL" id="PTD96070.1"/>
    </source>
</evidence>
<feature type="domain" description="Ribulose bisphosphate carboxylase small subunit" evidence="4">
    <location>
        <begin position="18"/>
        <end position="115"/>
    </location>
</feature>
<evidence type="ECO:0000259" key="4">
    <source>
        <dbReference type="SMART" id="SM00961"/>
    </source>
</evidence>
<gene>
    <name evidence="3" type="primary">cbbS</name>
    <name evidence="5" type="ORF">C8261_10845</name>
</gene>
<comment type="similarity">
    <text evidence="3">Belongs to the RuBisCO small chain family.</text>
</comment>
<keyword evidence="1 3" id="KW-0113">Calvin cycle</keyword>
<dbReference type="InterPro" id="IPR000894">
    <property type="entry name" value="RuBisCO_ssu_dom"/>
</dbReference>
<dbReference type="InterPro" id="IPR036385">
    <property type="entry name" value="RuBisCO_ssu_sf"/>
</dbReference>
<dbReference type="GO" id="GO:0019253">
    <property type="term" value="P:reductive pentose-phosphate cycle"/>
    <property type="evidence" value="ECO:0007669"/>
    <property type="project" value="UniProtKB-UniRule"/>
</dbReference>
<dbReference type="EMBL" id="PZKC01000008">
    <property type="protein sequence ID" value="PTD96070.1"/>
    <property type="molecule type" value="Genomic_DNA"/>
</dbReference>
<comment type="caution">
    <text evidence="5">The sequence shown here is derived from an EMBL/GenBank/DDBJ whole genome shotgun (WGS) entry which is preliminary data.</text>
</comment>
<evidence type="ECO:0000256" key="2">
    <source>
        <dbReference type="ARBA" id="ARBA00023300"/>
    </source>
</evidence>
<name>A0A2T4IE80_9RHOO</name>
<dbReference type="InterPro" id="IPR024681">
    <property type="entry name" value="RuBisCO_ssu"/>
</dbReference>
<evidence type="ECO:0000256" key="3">
    <source>
        <dbReference type="HAMAP-Rule" id="MF_00859"/>
    </source>
</evidence>
<comment type="miscellaneous">
    <text evidence="3">The basic functional RuBisCO is composed of a large chain homodimer in a 'head-to-tail' conformation. In form I RuBisCO this homodimer is arranged in a barrel-like tetramer with the small subunits forming a tetrameric 'cap' on each end of the 'barrel'.</text>
</comment>
<keyword evidence="2 3" id="KW-0120">Carbon dioxide fixation</keyword>
<comment type="subunit">
    <text evidence="3">Heterohexadecamer of 8 large and 8 small subunits.</text>
</comment>
<dbReference type="GO" id="GO:0016984">
    <property type="term" value="F:ribulose-bisphosphate carboxylase activity"/>
    <property type="evidence" value="ECO:0007669"/>
    <property type="project" value="UniProtKB-UniRule"/>
</dbReference>
<dbReference type="Gene3D" id="3.30.190.10">
    <property type="entry name" value="Ribulose bisphosphate carboxylase, small subunit"/>
    <property type="match status" value="1"/>
</dbReference>
<comment type="function">
    <text evidence="3">RuBisCO catalyzes two reactions: the carboxylation of D-ribulose 1,5-bisphosphate, the primary event in carbon dioxide fixation, as well as the oxidative fragmentation of the pentose substrate. Both reactions occur simultaneously and in competition at the same active site. Although the small subunit is not catalytic it is essential for maximal activity.</text>
</comment>
<proteinExistence type="inferred from homology"/>
<dbReference type="Pfam" id="PF00101">
    <property type="entry name" value="RuBisCO_small"/>
    <property type="match status" value="1"/>
</dbReference>
<reference evidence="5 6" key="1">
    <citation type="submission" date="2018-03" db="EMBL/GenBank/DDBJ databases">
        <authorList>
            <person name="Keele B.F."/>
        </authorList>
    </citation>
    <scope>NUCLEOTIDE SEQUENCE [LARGE SCALE GENOMIC DNA]</scope>
    <source>
        <strain evidence="5 6">D20</strain>
    </source>
</reference>
<evidence type="ECO:0000313" key="6">
    <source>
        <dbReference type="Proteomes" id="UP000241193"/>
    </source>
</evidence>
<dbReference type="SUPFAM" id="SSF55239">
    <property type="entry name" value="RuBisCO, small subunit"/>
    <property type="match status" value="1"/>
</dbReference>
<dbReference type="SMART" id="SM00961">
    <property type="entry name" value="RuBisCO_small"/>
    <property type="match status" value="1"/>
</dbReference>